<reference evidence="14" key="1">
    <citation type="submission" date="2012-12" db="EMBL/GenBank/DDBJ databases">
        <title>Identification and characterization of a phenylalanine ammonia-lyase gene family in Isatis indigotica Fort.</title>
        <authorList>
            <person name="Liu Q."/>
            <person name="Chen J."/>
            <person name="Zhou X."/>
            <person name="Di P."/>
            <person name="Xiao Y."/>
            <person name="Xuan H."/>
            <person name="Zhang L."/>
            <person name="Chen W."/>
        </authorList>
    </citation>
    <scope>NUCLEOTIDE SEQUENCE</scope>
    <source>
        <tissue evidence="14">Salivary gland</tissue>
    </source>
</reference>
<dbReference type="AlphaFoldDB" id="A0A0K8R9Q0"/>
<comment type="function">
    <text evidence="9">Component of the glycosylphosphatidylinositol-anchor (GPI-anchor) transamidase (GPI-T) complex that catalyzes the formation of the linkage between a proprotein and a GPI-anchor and participates in GPI anchored protein biosynthesis. Binds GPI-anchor.</text>
</comment>
<evidence type="ECO:0000256" key="3">
    <source>
        <dbReference type="ARBA" id="ARBA00022824"/>
    </source>
</evidence>
<evidence type="ECO:0000256" key="5">
    <source>
        <dbReference type="ARBA" id="ARBA00023136"/>
    </source>
</evidence>
<feature type="transmembrane region" description="Helical" evidence="13">
    <location>
        <begin position="489"/>
        <end position="516"/>
    </location>
</feature>
<dbReference type="PANTHER" id="PTHR13304">
    <property type="entry name" value="GLYCOSYLPHOSPHATIDYLINOSITOL ANCHOR ATTACHMENT 1 PROTEIN"/>
    <property type="match status" value="1"/>
</dbReference>
<name>A0A0K8R9Q0_IXORI</name>
<feature type="transmembrane region" description="Helical" evidence="13">
    <location>
        <begin position="536"/>
        <end position="558"/>
    </location>
</feature>
<keyword evidence="5 13" id="KW-0472">Membrane</keyword>
<dbReference type="PANTHER" id="PTHR13304:SF0">
    <property type="entry name" value="GLYCOSYLPHOSPHATIDYLINOSITOL ANCHOR ATTACHMENT 1 PROTEIN"/>
    <property type="match status" value="1"/>
</dbReference>
<comment type="subunit">
    <text evidence="10">Heteropentamer. Part of the GPI-anchor transamidase complex, consisting of PIGK, PIGT, PIGS, PIGU and GAA1. Interacts with PIGK.</text>
</comment>
<evidence type="ECO:0000256" key="10">
    <source>
        <dbReference type="ARBA" id="ARBA00093557"/>
    </source>
</evidence>
<accession>A0A0K8R9Q0</accession>
<dbReference type="GO" id="GO:0016255">
    <property type="term" value="P:attachment of GPI anchor to protein"/>
    <property type="evidence" value="ECO:0007669"/>
    <property type="project" value="TreeGrafter"/>
</dbReference>
<keyword evidence="4 13" id="KW-1133">Transmembrane helix</keyword>
<evidence type="ECO:0000256" key="13">
    <source>
        <dbReference type="SAM" id="Phobius"/>
    </source>
</evidence>
<evidence type="ECO:0000313" key="14">
    <source>
        <dbReference type="EMBL" id="JAA67806.1"/>
    </source>
</evidence>
<evidence type="ECO:0000256" key="11">
    <source>
        <dbReference type="ARBA" id="ARBA00093619"/>
    </source>
</evidence>
<dbReference type="InterPro" id="IPR007246">
    <property type="entry name" value="Gaa1"/>
</dbReference>
<keyword evidence="2 13" id="KW-0812">Transmembrane</keyword>
<feature type="transmembrane region" description="Helical" evidence="13">
    <location>
        <begin position="376"/>
        <end position="401"/>
    </location>
</feature>
<dbReference type="Pfam" id="PF04114">
    <property type="entry name" value="Gaa1"/>
    <property type="match status" value="1"/>
</dbReference>
<evidence type="ECO:0000256" key="12">
    <source>
        <dbReference type="ARBA" id="ARBA00093661"/>
    </source>
</evidence>
<proteinExistence type="evidence at transcript level"/>
<dbReference type="GO" id="GO:0042765">
    <property type="term" value="C:GPI-anchor transamidase complex"/>
    <property type="evidence" value="ECO:0007669"/>
    <property type="project" value="InterPro"/>
</dbReference>
<evidence type="ECO:0000256" key="4">
    <source>
        <dbReference type="ARBA" id="ARBA00022989"/>
    </source>
</evidence>
<keyword evidence="3" id="KW-0256">Endoplasmic reticulum</keyword>
<dbReference type="Gene3D" id="3.40.630.10">
    <property type="entry name" value="Zn peptidases"/>
    <property type="match status" value="1"/>
</dbReference>
<feature type="transmembrane region" description="Helical" evidence="13">
    <location>
        <begin position="456"/>
        <end position="477"/>
    </location>
</feature>
<evidence type="ECO:0000256" key="6">
    <source>
        <dbReference type="ARBA" id="ARBA00023157"/>
    </source>
</evidence>
<dbReference type="PIRSF" id="PIRSF036762">
    <property type="entry name" value="GAA1"/>
    <property type="match status" value="1"/>
</dbReference>
<keyword evidence="6" id="KW-1015">Disulfide bond</keyword>
<dbReference type="EMBL" id="GADI01006002">
    <property type="protein sequence ID" value="JAA67806.1"/>
    <property type="molecule type" value="mRNA"/>
</dbReference>
<organism evidence="14">
    <name type="scientific">Ixodes ricinus</name>
    <name type="common">Common tick</name>
    <name type="synonym">Acarus ricinus</name>
    <dbReference type="NCBI Taxonomy" id="34613"/>
    <lineage>
        <taxon>Eukaryota</taxon>
        <taxon>Metazoa</taxon>
        <taxon>Ecdysozoa</taxon>
        <taxon>Arthropoda</taxon>
        <taxon>Chelicerata</taxon>
        <taxon>Arachnida</taxon>
        <taxon>Acari</taxon>
        <taxon>Parasitiformes</taxon>
        <taxon>Ixodida</taxon>
        <taxon>Ixodoidea</taxon>
        <taxon>Ixodidae</taxon>
        <taxon>Ixodinae</taxon>
        <taxon>Ixodes</taxon>
    </lineage>
</organism>
<evidence type="ECO:0000256" key="8">
    <source>
        <dbReference type="ARBA" id="ARBA00083563"/>
    </source>
</evidence>
<evidence type="ECO:0000256" key="9">
    <source>
        <dbReference type="ARBA" id="ARBA00093336"/>
    </source>
</evidence>
<evidence type="ECO:0000256" key="7">
    <source>
        <dbReference type="ARBA" id="ARBA00023180"/>
    </source>
</evidence>
<dbReference type="FunFam" id="3.40.630.10:FF:000047">
    <property type="entry name" value="Glycosylphosphatidylinositol anchor attachment 1 protein"/>
    <property type="match status" value="1"/>
</dbReference>
<feature type="transmembrane region" description="Helical" evidence="13">
    <location>
        <begin position="21"/>
        <end position="41"/>
    </location>
</feature>
<evidence type="ECO:0000256" key="2">
    <source>
        <dbReference type="ARBA" id="ARBA00022692"/>
    </source>
</evidence>
<feature type="transmembrane region" description="Helical" evidence="13">
    <location>
        <begin position="588"/>
        <end position="608"/>
    </location>
</feature>
<sequence length="613" mass="68208">MGVLMNTSQNSKLILFVQKQCNRICFLSYVAGVVCFAFLAWDGCNNKTYFSENALLPGLVQRRFRLSEAARDILESLKEEAQNHASLPLPWLLGQFRQLGLDVYRHNFSLHYPLGSKPTHTGENVYAILRAPRAASTEAVVLSSPYRTEDNLHGSSLPGIALMIAMAKYFRMQGFWAKDIIFLVTEHELVGFQAWLDAYHDMHTSPGVIDPGVLLGRSGPIHAAINLELHTDRIRRLDLKLVGLNGQLPNLDLFNLVVELCLRESVHTTFHDQVSPYETESFEGWKQSFKTLAAMMAAQASGLPNGGHGLFHRYAIQALTLEGHGDGEAAVRVGFYEIGRVLEGVFCSLNNLLERFHQSFFFYLLPSTRRYISIGLYSPALALIALPTLVKAGVIFLSLNAEPKDGKKMNMEGASLWSALPCTAVSLGVGFLLMVAPPYLDQLGHQFQLSSQDSLYYGYVITLGLSLLLPLFVGDTSRVDKKHARKCSLLLIFAAVVHPLALVNISMATVVSLLAVPVLVTAGGAGNRFLLVFHRLLQLLIHPFVLSFVLIFVQAMSLDSWQPHSIRNNLGHAFQGHKKLVMFSVEDWLLYGNWTFVISALGLIPVWLQMWML</sequence>
<comment type="subcellular location">
    <subcellularLocation>
        <location evidence="1">Endoplasmic reticulum membrane</location>
        <topology evidence="1">Multi-pass membrane protein</topology>
    </subcellularLocation>
</comment>
<feature type="transmembrane region" description="Helical" evidence="13">
    <location>
        <begin position="413"/>
        <end position="436"/>
    </location>
</feature>
<keyword evidence="7" id="KW-0325">Glycoprotein</keyword>
<evidence type="ECO:0000256" key="1">
    <source>
        <dbReference type="ARBA" id="ARBA00004477"/>
    </source>
</evidence>
<protein>
    <recommendedName>
        <fullName evidence="11">GPI-anchor transamidase component GPAA1</fullName>
    </recommendedName>
    <alternativeName>
        <fullName evidence="8">GAA1 protein homolog</fullName>
    </alternativeName>
    <alternativeName>
        <fullName evidence="12">Glycosylphosphatidylinositol anchor attachment 1 protein</fullName>
    </alternativeName>
</protein>